<evidence type="ECO:0000256" key="1">
    <source>
        <dbReference type="SAM" id="MobiDB-lite"/>
    </source>
</evidence>
<proteinExistence type="predicted"/>
<name>A0ABN7ZNZ0_9BURK</name>
<sequence length="168" mass="19162">MPTDDRYFGKTIEEHCDAGTCWLCGKAVDYSQGWHTTTGGHWSCVATLRREVESFARNARTAPYLARANGGHYIHTIDPKSDVSLCGHSPRDTARRMRSRGRWIEVRDVPRGYRRCPHCERLIAAKHVVEQGSGDAARQPVPSDTNKDTNRDTDRDTRTRDLFEDEMQ</sequence>
<dbReference type="Proteomes" id="UP000706525">
    <property type="component" value="Unassembled WGS sequence"/>
</dbReference>
<comment type="caution">
    <text evidence="2">The sequence shown here is derived from an EMBL/GenBank/DDBJ whole genome shotgun (WGS) entry which is preliminary data.</text>
</comment>
<gene>
    <name evidence="2" type="ORF">LMG32289_06226</name>
</gene>
<evidence type="ECO:0000313" key="2">
    <source>
        <dbReference type="EMBL" id="CAG9186031.1"/>
    </source>
</evidence>
<feature type="compositionally biased region" description="Basic and acidic residues" evidence="1">
    <location>
        <begin position="145"/>
        <end position="162"/>
    </location>
</feature>
<dbReference type="EMBL" id="CAJZAG010000016">
    <property type="protein sequence ID" value="CAG9186031.1"/>
    <property type="molecule type" value="Genomic_DNA"/>
</dbReference>
<organism evidence="2 3">
    <name type="scientific">Cupriavidus pampae</name>
    <dbReference type="NCBI Taxonomy" id="659251"/>
    <lineage>
        <taxon>Bacteria</taxon>
        <taxon>Pseudomonadati</taxon>
        <taxon>Pseudomonadota</taxon>
        <taxon>Betaproteobacteria</taxon>
        <taxon>Burkholderiales</taxon>
        <taxon>Burkholderiaceae</taxon>
        <taxon>Cupriavidus</taxon>
    </lineage>
</organism>
<reference evidence="2 3" key="1">
    <citation type="submission" date="2021-08" db="EMBL/GenBank/DDBJ databases">
        <authorList>
            <person name="Peeters C."/>
        </authorList>
    </citation>
    <scope>NUCLEOTIDE SEQUENCE [LARGE SCALE GENOMIC DNA]</scope>
    <source>
        <strain evidence="2 3">LMG 32289</strain>
    </source>
</reference>
<evidence type="ECO:0000313" key="3">
    <source>
        <dbReference type="Proteomes" id="UP000706525"/>
    </source>
</evidence>
<protein>
    <submittedName>
        <fullName evidence="2">Uncharacterized protein</fullName>
    </submittedName>
</protein>
<feature type="region of interest" description="Disordered" evidence="1">
    <location>
        <begin position="130"/>
        <end position="168"/>
    </location>
</feature>
<dbReference type="RefSeq" id="WP_223995328.1">
    <property type="nucleotide sequence ID" value="NZ_CAJZAG010000016.1"/>
</dbReference>
<accession>A0ABN7ZNZ0</accession>
<keyword evidence="3" id="KW-1185">Reference proteome</keyword>